<dbReference type="AlphaFoldDB" id="B9KGW6"/>
<dbReference type="PATRIC" id="fig|320483.3.peg.966"/>
<sequence>MFLPIIAGMVTFVVANFLADKVADVITDAITEDDPEWRENDADFDKAVLHSATSVATYTVTSSVLNAALGAHPAVALAGTVLHTTYAIARAADHARSLDLELEGEASWSTTYARPHSTTGGGSAATSEPAQPTMQTQAQSSATVGGGGELSRPLAAVL</sequence>
<dbReference type="EMBL" id="CP001079">
    <property type="protein sequence ID" value="ACM49670.1"/>
    <property type="molecule type" value="Genomic_DNA"/>
</dbReference>
<proteinExistence type="predicted"/>
<dbReference type="KEGG" id="amf:AMF_840"/>
<reference evidence="2 3" key="1">
    <citation type="journal article" date="2009" name="BMC Genomics">
        <title>Conservation in the face of diversity: multistrain analysis of an intracellular bacterium.</title>
        <authorList>
            <person name="Dark M.J."/>
            <person name="Herndon D.R."/>
            <person name="Kappmeyer L.S."/>
            <person name="Gonzales M.P."/>
            <person name="Nordeen E."/>
            <person name="Palmer G.H."/>
            <person name="Knowles D.P. Jr."/>
            <person name="Brayton K.A."/>
        </authorList>
    </citation>
    <scope>NUCLEOTIDE SEQUENCE [LARGE SCALE GENOMIC DNA]</scope>
    <source>
        <strain evidence="2 3">Florida</strain>
    </source>
</reference>
<protein>
    <submittedName>
        <fullName evidence="2">Uncharacterized protein</fullName>
    </submittedName>
</protein>
<evidence type="ECO:0000313" key="3">
    <source>
        <dbReference type="Proteomes" id="UP000007307"/>
    </source>
</evidence>
<feature type="region of interest" description="Disordered" evidence="1">
    <location>
        <begin position="109"/>
        <end position="150"/>
    </location>
</feature>
<dbReference type="RefSeq" id="WP_012659100.1">
    <property type="nucleotide sequence ID" value="NC_012026.1"/>
</dbReference>
<keyword evidence="3" id="KW-1185">Reference proteome</keyword>
<dbReference type="HOGENOM" id="CLU_114406_0_0_5"/>
<dbReference type="GeneID" id="7398689"/>
<evidence type="ECO:0000313" key="2">
    <source>
        <dbReference type="EMBL" id="ACM49670.1"/>
    </source>
</evidence>
<name>B9KGW6_ANAMF</name>
<accession>B9KGW6</accession>
<evidence type="ECO:0000256" key="1">
    <source>
        <dbReference type="SAM" id="MobiDB-lite"/>
    </source>
</evidence>
<organism evidence="2 3">
    <name type="scientific">Anaplasma marginale (strain Florida)</name>
    <dbReference type="NCBI Taxonomy" id="320483"/>
    <lineage>
        <taxon>Bacteria</taxon>
        <taxon>Pseudomonadati</taxon>
        <taxon>Pseudomonadota</taxon>
        <taxon>Alphaproteobacteria</taxon>
        <taxon>Rickettsiales</taxon>
        <taxon>Anaplasmataceae</taxon>
        <taxon>Anaplasma</taxon>
    </lineage>
</organism>
<dbReference type="Proteomes" id="UP000007307">
    <property type="component" value="Chromosome"/>
</dbReference>
<gene>
    <name evidence="2" type="ordered locus">AMF_840</name>
</gene>
<feature type="compositionally biased region" description="Polar residues" evidence="1">
    <location>
        <begin position="109"/>
        <end position="143"/>
    </location>
</feature>